<dbReference type="PANTHER" id="PTHR22902">
    <property type="entry name" value="SESQUIPEDALIAN"/>
    <property type="match status" value="1"/>
</dbReference>
<evidence type="ECO:0000256" key="2">
    <source>
        <dbReference type="SAM" id="MobiDB-lite"/>
    </source>
</evidence>
<feature type="domain" description="PH" evidence="3">
    <location>
        <begin position="14"/>
        <end position="110"/>
    </location>
</feature>
<gene>
    <name evidence="4" type="ORF">SPARVUS_LOCUS3961385</name>
</gene>
<keyword evidence="1" id="KW-0967">Endosome</keyword>
<protein>
    <recommendedName>
        <fullName evidence="1">Sesquipedalian</fullName>
        <shortName evidence="1">Ses</shortName>
    </recommendedName>
    <alternativeName>
        <fullName evidence="1">PH domain-containing endocytic trafficking adaptor</fullName>
    </alternativeName>
</protein>
<proteinExistence type="inferred from homology"/>
<keyword evidence="1" id="KW-0597">Phosphoprotein</keyword>
<keyword evidence="1" id="KW-0968">Cytoplasmic vesicle</keyword>
<sequence length="263" mass="29786">MRGTWSIMPPASHQWTNVGFCIKRVSAMPPYHRRWFVLKGNMLFYYDTEERKEPLGVIILEGCRVELCESTEEFAFAIKFGCAKSRAYILAADSHSTMESWVKALSRANFEYIRLVVKELQEQLAEMKKSHRSPSGTQDTMEINPSFHSDCPTVPDIQDRPVLKDNSSVPWNSTPDNVSNGVIHTNGPKYKYTKGHLGDDLGENGQLYSMASEKSLQTDSSADEACASNEGAEDTASFSRLHDLFGKEILRLRTQWAENTYEK</sequence>
<dbReference type="InterPro" id="IPR045188">
    <property type="entry name" value="Boi1/Boi2-like"/>
</dbReference>
<dbReference type="SMART" id="SM00233">
    <property type="entry name" value="PH"/>
    <property type="match status" value="1"/>
</dbReference>
<evidence type="ECO:0000256" key="1">
    <source>
        <dbReference type="RuleBase" id="RU369082"/>
    </source>
</evidence>
<dbReference type="InterPro" id="IPR001849">
    <property type="entry name" value="PH_domain"/>
</dbReference>
<evidence type="ECO:0000313" key="4">
    <source>
        <dbReference type="EMBL" id="CAI9552955.1"/>
    </source>
</evidence>
<evidence type="ECO:0000259" key="3">
    <source>
        <dbReference type="PROSITE" id="PS50003"/>
    </source>
</evidence>
<accession>A0ABN9BYZ5</accession>
<keyword evidence="5" id="KW-1185">Reference proteome</keyword>
<organism evidence="4 5">
    <name type="scientific">Staurois parvus</name>
    <dbReference type="NCBI Taxonomy" id="386267"/>
    <lineage>
        <taxon>Eukaryota</taxon>
        <taxon>Metazoa</taxon>
        <taxon>Chordata</taxon>
        <taxon>Craniata</taxon>
        <taxon>Vertebrata</taxon>
        <taxon>Euteleostomi</taxon>
        <taxon>Amphibia</taxon>
        <taxon>Batrachia</taxon>
        <taxon>Anura</taxon>
        <taxon>Neobatrachia</taxon>
        <taxon>Ranoidea</taxon>
        <taxon>Ranidae</taxon>
        <taxon>Staurois</taxon>
    </lineage>
</organism>
<keyword evidence="1" id="KW-0333">Golgi apparatus</keyword>
<dbReference type="PANTHER" id="PTHR22902:SF54">
    <property type="entry name" value="SESQUIPEDALIAN"/>
    <property type="match status" value="1"/>
</dbReference>
<dbReference type="InterPro" id="IPR011993">
    <property type="entry name" value="PH-like_dom_sf"/>
</dbReference>
<dbReference type="EMBL" id="CATNWA010006848">
    <property type="protein sequence ID" value="CAI9552955.1"/>
    <property type="molecule type" value="Genomic_DNA"/>
</dbReference>
<comment type="caution">
    <text evidence="4">The sequence shown here is derived from an EMBL/GenBank/DDBJ whole genome shotgun (WGS) entry which is preliminary data.</text>
</comment>
<reference evidence="4" key="1">
    <citation type="submission" date="2023-05" db="EMBL/GenBank/DDBJ databases">
        <authorList>
            <person name="Stuckert A."/>
        </authorList>
    </citation>
    <scope>NUCLEOTIDE SEQUENCE</scope>
</reference>
<dbReference type="Proteomes" id="UP001162483">
    <property type="component" value="Unassembled WGS sequence"/>
</dbReference>
<name>A0ABN9BYZ5_9NEOB</name>
<dbReference type="SUPFAM" id="SSF50729">
    <property type="entry name" value="PH domain-like"/>
    <property type="match status" value="1"/>
</dbReference>
<feature type="region of interest" description="Disordered" evidence="2">
    <location>
        <begin position="213"/>
        <end position="233"/>
    </location>
</feature>
<dbReference type="Pfam" id="PF00169">
    <property type="entry name" value="PH"/>
    <property type="match status" value="1"/>
</dbReference>
<dbReference type="Gene3D" id="2.30.29.30">
    <property type="entry name" value="Pleckstrin-homology domain (PH domain)/Phosphotyrosine-binding domain (PTB)"/>
    <property type="match status" value="1"/>
</dbReference>
<comment type="function">
    <text evidence="1">Plays a role in endocytic trafficking. Required for receptor recycling from endosomes, both to the trans-Golgi network and the plasma membrane.</text>
</comment>
<comment type="subcellular location">
    <subcellularLocation>
        <location evidence="1">Early endosome</location>
    </subcellularLocation>
    <subcellularLocation>
        <location evidence="1">Recycling endosome</location>
    </subcellularLocation>
    <subcellularLocation>
        <location evidence="1">Golgi apparatus</location>
        <location evidence="1">trans-Golgi network</location>
    </subcellularLocation>
    <subcellularLocation>
        <location evidence="1">Cytoplasmic vesicle</location>
        <location evidence="1">Clathrin-coated vesicle</location>
    </subcellularLocation>
</comment>
<comment type="similarity">
    <text evidence="1">Belongs to the sesquipedalian family.</text>
</comment>
<evidence type="ECO:0000313" key="5">
    <source>
        <dbReference type="Proteomes" id="UP001162483"/>
    </source>
</evidence>
<dbReference type="PROSITE" id="PS50003">
    <property type="entry name" value="PH_DOMAIN"/>
    <property type="match status" value="1"/>
</dbReference>